<evidence type="ECO:0000259" key="1">
    <source>
        <dbReference type="PROSITE" id="PS51733"/>
    </source>
</evidence>
<dbReference type="InterPro" id="IPR045864">
    <property type="entry name" value="aa-tRNA-synth_II/BPL/LPL"/>
</dbReference>
<evidence type="ECO:0000313" key="3">
    <source>
        <dbReference type="Proteomes" id="UP000199451"/>
    </source>
</evidence>
<keyword evidence="3" id="KW-1185">Reference proteome</keyword>
<dbReference type="GO" id="GO:0016874">
    <property type="term" value="F:ligase activity"/>
    <property type="evidence" value="ECO:0007669"/>
    <property type="project" value="UniProtKB-KW"/>
</dbReference>
<dbReference type="AlphaFoldDB" id="A0A1G9Y097"/>
<proteinExistence type="predicted"/>
<evidence type="ECO:0000313" key="2">
    <source>
        <dbReference type="EMBL" id="SDN02509.1"/>
    </source>
</evidence>
<dbReference type="EMBL" id="FNHL01000004">
    <property type="protein sequence ID" value="SDN02509.1"/>
    <property type="molecule type" value="Genomic_DNA"/>
</dbReference>
<name>A0A1G9Y097_9EURY</name>
<dbReference type="InterPro" id="IPR004143">
    <property type="entry name" value="BPL_LPL_catalytic"/>
</dbReference>
<reference evidence="3" key="1">
    <citation type="submission" date="2016-10" db="EMBL/GenBank/DDBJ databases">
        <authorList>
            <person name="Varghese N."/>
            <person name="Submissions S."/>
        </authorList>
    </citation>
    <scope>NUCLEOTIDE SEQUENCE [LARGE SCALE GENOMIC DNA]</scope>
    <source>
        <strain evidence="3">CGMCC 1.10119</strain>
    </source>
</reference>
<dbReference type="Pfam" id="PF21948">
    <property type="entry name" value="LplA-B_cat"/>
    <property type="match status" value="1"/>
</dbReference>
<keyword evidence="2" id="KW-0436">Ligase</keyword>
<dbReference type="SUPFAM" id="SSF55681">
    <property type="entry name" value="Class II aaRS and biotin synthetases"/>
    <property type="match status" value="1"/>
</dbReference>
<dbReference type="RefSeq" id="WP_089699014.1">
    <property type="nucleotide sequence ID" value="NZ_FNHL01000004.1"/>
</dbReference>
<dbReference type="STRING" id="660521.SAMN04487949_3209"/>
<dbReference type="Proteomes" id="UP000199451">
    <property type="component" value="Unassembled WGS sequence"/>
</dbReference>
<organism evidence="2 3">
    <name type="scientific">Halogranum gelatinilyticum</name>
    <dbReference type="NCBI Taxonomy" id="660521"/>
    <lineage>
        <taxon>Archaea</taxon>
        <taxon>Methanobacteriati</taxon>
        <taxon>Methanobacteriota</taxon>
        <taxon>Stenosarchaea group</taxon>
        <taxon>Halobacteria</taxon>
        <taxon>Halobacteriales</taxon>
        <taxon>Haloferacaceae</taxon>
    </lineage>
</organism>
<accession>A0A1G9Y097</accession>
<dbReference type="OrthoDB" id="192160at2157"/>
<dbReference type="PROSITE" id="PS51733">
    <property type="entry name" value="BPL_LPL_CATALYTIC"/>
    <property type="match status" value="1"/>
</dbReference>
<feature type="domain" description="BPL/LPL catalytic" evidence="1">
    <location>
        <begin position="27"/>
        <end position="222"/>
    </location>
</feature>
<protein>
    <submittedName>
        <fullName evidence="2">Lipoate-protein ligase A</fullName>
    </submittedName>
</protein>
<sequence length="228" mass="24213">MRVIRGREPTPEADRQATADMLAEAGETAVPAIRVWTPARQVAFGRRDGHAERYDEAKQAAEARGYRALERSVGGRAVAYTGQTTLAFATAIPVDDMRQGLDRRYDDAVETVVAALETVGVAAEPGEPPESFCPGDHSVQCDGKIAGIAQRVTKGAALVSGCVLVAERDELVDVLTPVYDALDVPFDPESVGTVADAGGPDDPEAVARAIEETFVAGREKTVEYLGED</sequence>
<gene>
    <name evidence="2" type="ORF">SAMN04487949_3209</name>
</gene>
<dbReference type="Gene3D" id="3.30.930.10">
    <property type="entry name" value="Bira Bifunctional Protein, Domain 2"/>
    <property type="match status" value="1"/>
</dbReference>